<dbReference type="Proteomes" id="UP000222542">
    <property type="component" value="Unassembled WGS sequence"/>
</dbReference>
<dbReference type="Gene3D" id="2.40.70.10">
    <property type="entry name" value="Acid Proteases"/>
    <property type="match status" value="1"/>
</dbReference>
<reference evidence="1 2" key="1">
    <citation type="journal article" date="2014" name="Nat. Genet.">
        <title>Genome sequence of the hot pepper provides insights into the evolution of pungency in Capsicum species.</title>
        <authorList>
            <person name="Kim S."/>
            <person name="Park M."/>
            <person name="Yeom S.I."/>
            <person name="Kim Y.M."/>
            <person name="Lee J.M."/>
            <person name="Lee H.A."/>
            <person name="Seo E."/>
            <person name="Choi J."/>
            <person name="Cheong K."/>
            <person name="Kim K.T."/>
            <person name="Jung K."/>
            <person name="Lee G.W."/>
            <person name="Oh S.K."/>
            <person name="Bae C."/>
            <person name="Kim S.B."/>
            <person name="Lee H.Y."/>
            <person name="Kim S.Y."/>
            <person name="Kim M.S."/>
            <person name="Kang B.C."/>
            <person name="Jo Y.D."/>
            <person name="Yang H.B."/>
            <person name="Jeong H.J."/>
            <person name="Kang W.H."/>
            <person name="Kwon J.K."/>
            <person name="Shin C."/>
            <person name="Lim J.Y."/>
            <person name="Park J.H."/>
            <person name="Huh J.H."/>
            <person name="Kim J.S."/>
            <person name="Kim B.D."/>
            <person name="Cohen O."/>
            <person name="Paran I."/>
            <person name="Suh M.C."/>
            <person name="Lee S.B."/>
            <person name="Kim Y.K."/>
            <person name="Shin Y."/>
            <person name="Noh S.J."/>
            <person name="Park J."/>
            <person name="Seo Y.S."/>
            <person name="Kwon S.Y."/>
            <person name="Kim H.A."/>
            <person name="Park J.M."/>
            <person name="Kim H.J."/>
            <person name="Choi S.B."/>
            <person name="Bosland P.W."/>
            <person name="Reeves G."/>
            <person name="Jo S.H."/>
            <person name="Lee B.W."/>
            <person name="Cho H.T."/>
            <person name="Choi H.S."/>
            <person name="Lee M.S."/>
            <person name="Yu Y."/>
            <person name="Do Choi Y."/>
            <person name="Park B.S."/>
            <person name="van Deynze A."/>
            <person name="Ashrafi H."/>
            <person name="Hill T."/>
            <person name="Kim W.T."/>
            <person name="Pai H.S."/>
            <person name="Ahn H.K."/>
            <person name="Yeam I."/>
            <person name="Giovannoni J.J."/>
            <person name="Rose J.K."/>
            <person name="Sorensen I."/>
            <person name="Lee S.J."/>
            <person name="Kim R.W."/>
            <person name="Choi I.Y."/>
            <person name="Choi B.S."/>
            <person name="Lim J.S."/>
            <person name="Lee Y.H."/>
            <person name="Choi D."/>
        </authorList>
    </citation>
    <scope>NUCLEOTIDE SEQUENCE [LARGE SCALE GENOMIC DNA]</scope>
    <source>
        <strain evidence="2">cv. CM334</strain>
    </source>
</reference>
<dbReference type="AlphaFoldDB" id="A0A2G2ZH95"/>
<organism evidence="1 2">
    <name type="scientific">Capsicum annuum</name>
    <name type="common">Capsicum pepper</name>
    <dbReference type="NCBI Taxonomy" id="4072"/>
    <lineage>
        <taxon>Eukaryota</taxon>
        <taxon>Viridiplantae</taxon>
        <taxon>Streptophyta</taxon>
        <taxon>Embryophyta</taxon>
        <taxon>Tracheophyta</taxon>
        <taxon>Spermatophyta</taxon>
        <taxon>Magnoliopsida</taxon>
        <taxon>eudicotyledons</taxon>
        <taxon>Gunneridae</taxon>
        <taxon>Pentapetalae</taxon>
        <taxon>asterids</taxon>
        <taxon>lamiids</taxon>
        <taxon>Solanales</taxon>
        <taxon>Solanaceae</taxon>
        <taxon>Solanoideae</taxon>
        <taxon>Capsiceae</taxon>
        <taxon>Capsicum</taxon>
    </lineage>
</organism>
<protein>
    <submittedName>
        <fullName evidence="1">Uncharacterized protein</fullName>
    </submittedName>
</protein>
<name>A0A2G2ZH95_CAPAN</name>
<dbReference type="Pfam" id="PF08284">
    <property type="entry name" value="RVP_2"/>
    <property type="match status" value="1"/>
</dbReference>
<dbReference type="CDD" id="cd00303">
    <property type="entry name" value="retropepsin_like"/>
    <property type="match status" value="1"/>
</dbReference>
<dbReference type="Gramene" id="PHT81360">
    <property type="protein sequence ID" value="PHT81360"/>
    <property type="gene ID" value="T459_14375"/>
</dbReference>
<keyword evidence="2" id="KW-1185">Reference proteome</keyword>
<proteinExistence type="predicted"/>
<gene>
    <name evidence="1" type="ORF">T459_14375</name>
</gene>
<dbReference type="EMBL" id="AYRZ02000005">
    <property type="protein sequence ID" value="PHT81360.1"/>
    <property type="molecule type" value="Genomic_DNA"/>
</dbReference>
<evidence type="ECO:0000313" key="2">
    <source>
        <dbReference type="Proteomes" id="UP000222542"/>
    </source>
</evidence>
<dbReference type="SUPFAM" id="SSF50630">
    <property type="entry name" value="Acid proteases"/>
    <property type="match status" value="1"/>
</dbReference>
<dbReference type="InterPro" id="IPR021109">
    <property type="entry name" value="Peptidase_aspartic_dom_sf"/>
</dbReference>
<comment type="caution">
    <text evidence="1">The sequence shown here is derived from an EMBL/GenBank/DDBJ whole genome shotgun (WGS) entry which is preliminary data.</text>
</comment>
<evidence type="ECO:0000313" key="1">
    <source>
        <dbReference type="EMBL" id="PHT81360.1"/>
    </source>
</evidence>
<sequence length="139" mass="15789">MVELMDESMSNEWEGPELIEEVFDIPQGEEELMTISLQTFTMAVGYQTIRITSYHEKRPLQVLIGTGSTHNFIDQGVAKKLGCNTSIIVEQSVSATAGTQVQTVSVYKNLQWLLQGTTFFSDFFCYPWVIWIMFWGCNG</sequence>
<reference evidence="1 2" key="2">
    <citation type="journal article" date="2017" name="Genome Biol.">
        <title>New reference genome sequences of hot pepper reveal the massive evolution of plant disease-resistance genes by retroduplication.</title>
        <authorList>
            <person name="Kim S."/>
            <person name="Park J."/>
            <person name="Yeom S.I."/>
            <person name="Kim Y.M."/>
            <person name="Seo E."/>
            <person name="Kim K.T."/>
            <person name="Kim M.S."/>
            <person name="Lee J.M."/>
            <person name="Cheong K."/>
            <person name="Shin H.S."/>
            <person name="Kim S.B."/>
            <person name="Han K."/>
            <person name="Lee J."/>
            <person name="Park M."/>
            <person name="Lee H.A."/>
            <person name="Lee H.Y."/>
            <person name="Lee Y."/>
            <person name="Oh S."/>
            <person name="Lee J.H."/>
            <person name="Choi E."/>
            <person name="Choi E."/>
            <person name="Lee S.E."/>
            <person name="Jeon J."/>
            <person name="Kim H."/>
            <person name="Choi G."/>
            <person name="Song H."/>
            <person name="Lee J."/>
            <person name="Lee S.C."/>
            <person name="Kwon J.K."/>
            <person name="Lee H.Y."/>
            <person name="Koo N."/>
            <person name="Hong Y."/>
            <person name="Kim R.W."/>
            <person name="Kang W.H."/>
            <person name="Huh J.H."/>
            <person name="Kang B.C."/>
            <person name="Yang T.J."/>
            <person name="Lee Y.H."/>
            <person name="Bennetzen J.L."/>
            <person name="Choi D."/>
        </authorList>
    </citation>
    <scope>NUCLEOTIDE SEQUENCE [LARGE SCALE GENOMIC DNA]</scope>
    <source>
        <strain evidence="2">cv. CM334</strain>
    </source>
</reference>
<accession>A0A2G2ZH95</accession>